<dbReference type="PROSITE" id="PS00889">
    <property type="entry name" value="CNMP_BINDING_2"/>
    <property type="match status" value="1"/>
</dbReference>
<dbReference type="SUPFAM" id="SSF51206">
    <property type="entry name" value="cAMP-binding domain-like"/>
    <property type="match status" value="1"/>
</dbReference>
<keyword evidence="1" id="KW-0805">Transcription regulation</keyword>
<dbReference type="EMBL" id="RJKE01000001">
    <property type="protein sequence ID" value="ROO88422.1"/>
    <property type="molecule type" value="Genomic_DNA"/>
</dbReference>
<feature type="domain" description="Cyclic nucleotide-binding" evidence="4">
    <location>
        <begin position="10"/>
        <end position="130"/>
    </location>
</feature>
<dbReference type="InterPro" id="IPR000595">
    <property type="entry name" value="cNMP-bd_dom"/>
</dbReference>
<reference evidence="6 7" key="1">
    <citation type="submission" date="2018-11" db="EMBL/GenBank/DDBJ databases">
        <title>Sequencing the genomes of 1000 actinobacteria strains.</title>
        <authorList>
            <person name="Klenk H.-P."/>
        </authorList>
    </citation>
    <scope>NUCLEOTIDE SEQUENCE [LARGE SCALE GENOMIC DNA]</scope>
    <source>
        <strain evidence="6 7">DSM 44254</strain>
    </source>
</reference>
<gene>
    <name evidence="6" type="ORF">EDD29_6091</name>
</gene>
<dbReference type="InterPro" id="IPR018490">
    <property type="entry name" value="cNMP-bd_dom_sf"/>
</dbReference>
<dbReference type="Pfam" id="PF13545">
    <property type="entry name" value="HTH_Crp_2"/>
    <property type="match status" value="1"/>
</dbReference>
<evidence type="ECO:0000256" key="1">
    <source>
        <dbReference type="ARBA" id="ARBA00023015"/>
    </source>
</evidence>
<dbReference type="InterPro" id="IPR014710">
    <property type="entry name" value="RmlC-like_jellyroll"/>
</dbReference>
<organism evidence="6 7">
    <name type="scientific">Actinocorallia herbida</name>
    <dbReference type="NCBI Taxonomy" id="58109"/>
    <lineage>
        <taxon>Bacteria</taxon>
        <taxon>Bacillati</taxon>
        <taxon>Actinomycetota</taxon>
        <taxon>Actinomycetes</taxon>
        <taxon>Streptosporangiales</taxon>
        <taxon>Thermomonosporaceae</taxon>
        <taxon>Actinocorallia</taxon>
    </lineage>
</organism>
<dbReference type="PANTHER" id="PTHR24567:SF74">
    <property type="entry name" value="HTH-TYPE TRANSCRIPTIONAL REGULATOR ARCR"/>
    <property type="match status" value="1"/>
</dbReference>
<dbReference type="InterPro" id="IPR036388">
    <property type="entry name" value="WH-like_DNA-bd_sf"/>
</dbReference>
<dbReference type="CDD" id="cd00038">
    <property type="entry name" value="CAP_ED"/>
    <property type="match status" value="1"/>
</dbReference>
<dbReference type="GO" id="GO:0003700">
    <property type="term" value="F:DNA-binding transcription factor activity"/>
    <property type="evidence" value="ECO:0007669"/>
    <property type="project" value="TreeGrafter"/>
</dbReference>
<evidence type="ECO:0000313" key="7">
    <source>
        <dbReference type="Proteomes" id="UP000272400"/>
    </source>
</evidence>
<keyword evidence="7" id="KW-1185">Reference proteome</keyword>
<evidence type="ECO:0000256" key="3">
    <source>
        <dbReference type="ARBA" id="ARBA00023163"/>
    </source>
</evidence>
<dbReference type="PROSITE" id="PS50042">
    <property type="entry name" value="CNMP_BINDING_3"/>
    <property type="match status" value="1"/>
</dbReference>
<dbReference type="AlphaFoldDB" id="A0A3N1D4F2"/>
<dbReference type="Gene3D" id="2.60.120.10">
    <property type="entry name" value="Jelly Rolls"/>
    <property type="match status" value="1"/>
</dbReference>
<evidence type="ECO:0000256" key="2">
    <source>
        <dbReference type="ARBA" id="ARBA00023125"/>
    </source>
</evidence>
<dbReference type="OrthoDB" id="41390at2"/>
<dbReference type="PROSITE" id="PS51063">
    <property type="entry name" value="HTH_CRP_2"/>
    <property type="match status" value="1"/>
</dbReference>
<dbReference type="GO" id="GO:0005829">
    <property type="term" value="C:cytosol"/>
    <property type="evidence" value="ECO:0007669"/>
    <property type="project" value="TreeGrafter"/>
</dbReference>
<dbReference type="GO" id="GO:0003677">
    <property type="term" value="F:DNA binding"/>
    <property type="evidence" value="ECO:0007669"/>
    <property type="project" value="UniProtKB-KW"/>
</dbReference>
<dbReference type="SUPFAM" id="SSF46785">
    <property type="entry name" value="Winged helix' DNA-binding domain"/>
    <property type="match status" value="1"/>
</dbReference>
<dbReference type="SMART" id="SM00100">
    <property type="entry name" value="cNMP"/>
    <property type="match status" value="1"/>
</dbReference>
<comment type="caution">
    <text evidence="6">The sequence shown here is derived from an EMBL/GenBank/DDBJ whole genome shotgun (WGS) entry which is preliminary data.</text>
</comment>
<dbReference type="Gene3D" id="1.10.10.10">
    <property type="entry name" value="Winged helix-like DNA-binding domain superfamily/Winged helix DNA-binding domain"/>
    <property type="match status" value="1"/>
</dbReference>
<keyword evidence="2" id="KW-0238">DNA-binding</keyword>
<accession>A0A3N1D4F2</accession>
<dbReference type="InterPro" id="IPR018488">
    <property type="entry name" value="cNMP-bd_CS"/>
</dbReference>
<dbReference type="InterPro" id="IPR036390">
    <property type="entry name" value="WH_DNA-bd_sf"/>
</dbReference>
<dbReference type="SMART" id="SM00419">
    <property type="entry name" value="HTH_CRP"/>
    <property type="match status" value="1"/>
</dbReference>
<dbReference type="PANTHER" id="PTHR24567">
    <property type="entry name" value="CRP FAMILY TRANSCRIPTIONAL REGULATORY PROTEIN"/>
    <property type="match status" value="1"/>
</dbReference>
<evidence type="ECO:0000259" key="4">
    <source>
        <dbReference type="PROSITE" id="PS50042"/>
    </source>
</evidence>
<dbReference type="RefSeq" id="WP_123667667.1">
    <property type="nucleotide sequence ID" value="NZ_RJKE01000001.1"/>
</dbReference>
<dbReference type="Pfam" id="PF00027">
    <property type="entry name" value="cNMP_binding"/>
    <property type="match status" value="1"/>
</dbReference>
<name>A0A3N1D4F2_9ACTN</name>
<dbReference type="InterPro" id="IPR012318">
    <property type="entry name" value="HTH_CRP"/>
</dbReference>
<evidence type="ECO:0000313" key="6">
    <source>
        <dbReference type="EMBL" id="ROO88422.1"/>
    </source>
</evidence>
<feature type="domain" description="HTH crp-type" evidence="5">
    <location>
        <begin position="144"/>
        <end position="217"/>
    </location>
</feature>
<sequence length="230" mass="24690">MPLDAPRPTFWTSLDEASRLTLQRGGRHRRFKAGEHLCRQGDVPDHVLVIKEGWAKVTIAGEDGRESVVAVRGPGDLIGEAGLITGEPRTATVTALHALQALSVPRLRFSTFLKEAPDGWHQLSSTVARRLAQSDGRLTGGGGPHLAGRLAAFLLQQAADNGRPLSGGGVLIPPLSQTELGSCIDASRETVARALRDWRALGLVETGWRRTVIRDPAALRAHAGALRDDF</sequence>
<protein>
    <submittedName>
        <fullName evidence="6">CRP-like cAMP-binding protein</fullName>
    </submittedName>
</protein>
<dbReference type="Proteomes" id="UP000272400">
    <property type="component" value="Unassembled WGS sequence"/>
</dbReference>
<keyword evidence="3" id="KW-0804">Transcription</keyword>
<proteinExistence type="predicted"/>
<dbReference type="InterPro" id="IPR050397">
    <property type="entry name" value="Env_Response_Regulators"/>
</dbReference>
<evidence type="ECO:0000259" key="5">
    <source>
        <dbReference type="PROSITE" id="PS51063"/>
    </source>
</evidence>